<accession>A0ABT3QLE5</accession>
<sequence>MSDTQTIKLSKAYKLGGTNIEEITIREPKLADLIVVENIAKGGGNNAVMALMIAQLSGATQPEVTELSLPDYQKCAKVVSPFLNQASPAGDD</sequence>
<dbReference type="Pfam" id="PF10109">
    <property type="entry name" value="Phage_TAC_7"/>
    <property type="match status" value="1"/>
</dbReference>
<organism evidence="1 2">
    <name type="scientific">Ochrobactrum chromiisoli</name>
    <dbReference type="NCBI Taxonomy" id="2993941"/>
    <lineage>
        <taxon>Bacteria</taxon>
        <taxon>Pseudomonadati</taxon>
        <taxon>Pseudomonadota</taxon>
        <taxon>Alphaproteobacteria</taxon>
        <taxon>Hyphomicrobiales</taxon>
        <taxon>Brucellaceae</taxon>
        <taxon>Brucella/Ochrobactrum group</taxon>
        <taxon>Ochrobactrum</taxon>
    </lineage>
</organism>
<dbReference type="Proteomes" id="UP001301216">
    <property type="component" value="Unassembled WGS sequence"/>
</dbReference>
<evidence type="ECO:0000313" key="2">
    <source>
        <dbReference type="Proteomes" id="UP001301216"/>
    </source>
</evidence>
<gene>
    <name evidence="1" type="ORF">OPR82_06360</name>
</gene>
<evidence type="ECO:0000313" key="1">
    <source>
        <dbReference type="EMBL" id="MCX2696400.1"/>
    </source>
</evidence>
<proteinExistence type="predicted"/>
<dbReference type="EMBL" id="JAPHAV010000001">
    <property type="protein sequence ID" value="MCX2696400.1"/>
    <property type="molecule type" value="Genomic_DNA"/>
</dbReference>
<comment type="caution">
    <text evidence="1">The sequence shown here is derived from an EMBL/GenBank/DDBJ whole genome shotgun (WGS) entry which is preliminary data.</text>
</comment>
<reference evidence="1 2" key="1">
    <citation type="submission" date="2022-11" db="EMBL/GenBank/DDBJ databases">
        <title>Brucella sp. YY2X, whole genome shotgun sequencing project.</title>
        <authorList>
            <person name="Yang Y."/>
        </authorList>
    </citation>
    <scope>NUCLEOTIDE SEQUENCE [LARGE SCALE GENOMIC DNA]</scope>
    <source>
        <strain evidence="1 2">YY2X</strain>
    </source>
</reference>
<dbReference type="RefSeq" id="WP_265983710.1">
    <property type="nucleotide sequence ID" value="NZ_JAPHAV010000001.1"/>
</dbReference>
<keyword evidence="2" id="KW-1185">Reference proteome</keyword>
<protein>
    <submittedName>
        <fullName evidence="1">Phage tail assembly protein</fullName>
    </submittedName>
</protein>
<dbReference type="InterPro" id="IPR019289">
    <property type="entry name" value="Phage_tail_E/E"/>
</dbReference>
<name>A0ABT3QLE5_9HYPH</name>